<name>A0A9W9ZRA6_9CNID</name>
<feature type="compositionally biased region" description="Low complexity" evidence="1">
    <location>
        <begin position="94"/>
        <end position="110"/>
    </location>
</feature>
<feature type="region of interest" description="Disordered" evidence="1">
    <location>
        <begin position="87"/>
        <end position="157"/>
    </location>
</feature>
<evidence type="ECO:0000313" key="2">
    <source>
        <dbReference type="EMBL" id="KAJ7384549.1"/>
    </source>
</evidence>
<feature type="region of interest" description="Disordered" evidence="1">
    <location>
        <begin position="338"/>
        <end position="428"/>
    </location>
</feature>
<protein>
    <submittedName>
        <fullName evidence="2">Uncharacterized protein</fullName>
    </submittedName>
</protein>
<feature type="compositionally biased region" description="Basic and acidic residues" evidence="1">
    <location>
        <begin position="357"/>
        <end position="367"/>
    </location>
</feature>
<feature type="region of interest" description="Disordered" evidence="1">
    <location>
        <begin position="279"/>
        <end position="325"/>
    </location>
</feature>
<organism evidence="2 3">
    <name type="scientific">Desmophyllum pertusum</name>
    <dbReference type="NCBI Taxonomy" id="174260"/>
    <lineage>
        <taxon>Eukaryota</taxon>
        <taxon>Metazoa</taxon>
        <taxon>Cnidaria</taxon>
        <taxon>Anthozoa</taxon>
        <taxon>Hexacorallia</taxon>
        <taxon>Scleractinia</taxon>
        <taxon>Caryophylliina</taxon>
        <taxon>Caryophylliidae</taxon>
        <taxon>Desmophyllum</taxon>
    </lineage>
</organism>
<accession>A0A9W9ZRA6</accession>
<feature type="region of interest" description="Disordered" evidence="1">
    <location>
        <begin position="568"/>
        <end position="593"/>
    </location>
</feature>
<feature type="region of interest" description="Disordered" evidence="1">
    <location>
        <begin position="39"/>
        <end position="68"/>
    </location>
</feature>
<evidence type="ECO:0000313" key="3">
    <source>
        <dbReference type="Proteomes" id="UP001163046"/>
    </source>
</evidence>
<feature type="compositionally biased region" description="Polar residues" evidence="1">
    <location>
        <begin position="417"/>
        <end position="428"/>
    </location>
</feature>
<feature type="compositionally biased region" description="Basic and acidic residues" evidence="1">
    <location>
        <begin position="292"/>
        <end position="318"/>
    </location>
</feature>
<feature type="compositionally biased region" description="Polar residues" evidence="1">
    <location>
        <begin position="378"/>
        <end position="388"/>
    </location>
</feature>
<gene>
    <name evidence="2" type="ORF">OS493_021180</name>
</gene>
<feature type="region of interest" description="Disordered" evidence="1">
    <location>
        <begin position="206"/>
        <end position="243"/>
    </location>
</feature>
<dbReference type="EMBL" id="MU825886">
    <property type="protein sequence ID" value="KAJ7384549.1"/>
    <property type="molecule type" value="Genomic_DNA"/>
</dbReference>
<sequence>MGSIEQDNQAEIEDDLSTKESFSNEKRLLTLVHREDENIAMKQSTSVGGRETEMKMKQNEDKVEDERDHLTKLRDSAHEQVMELAREQFIAKEPSSGSSSPLHTPSLLASIAHDGDKDNEQDKEPEAIPGDDEKIYSGDVIREEISPVQAAPPSTNLETLVNSDLQNRSARSAWKKHVYNSQTIAKSKEDDFIAEFDDFLDEVEEAMSMEENSDPTAQPLRAESPDSKIQDPLSVHGNDIHIPQPINNEAFVLEDDNEDDIEDGNSRAVANITDALDSLGSFSDLRPCDFPSGKKDDAVSNAKKTESTEKTKGIKEDTNTEVQDDYLSVDLGSTWMINQEMMEENIQSNENSSGEKAGSRDSRRVTDGNEESVFGNDRNVNNEGSIPKNQVHDEESPDNADSPPSLLQPIPALGQSIHDTSPSSSNIDSFLVEGEEVNALEIQHEKEDVDVDSVVDLSEGLVSYDLAPPNVDNVRKEFSSAHQDSSSTPIDDKLVVVGDELKPKLQYDKQSDVHITISKDRNSKEDNKTIASSGKAGGGGASVPDGSTKKKSMEDDVSQINKLFTNVIQHPHAAKNSISDKDNAKRSKPSEDEFIDDFDRFLDEVEEDIQIEEKRGVTW</sequence>
<feature type="region of interest" description="Disordered" evidence="1">
    <location>
        <begin position="1"/>
        <end position="24"/>
    </location>
</feature>
<feature type="compositionally biased region" description="Polar residues" evidence="1">
    <location>
        <begin position="345"/>
        <end position="354"/>
    </location>
</feature>
<feature type="compositionally biased region" description="Basic and acidic residues" evidence="1">
    <location>
        <begin position="50"/>
        <end position="68"/>
    </location>
</feature>
<feature type="compositionally biased region" description="Basic and acidic residues" evidence="1">
    <location>
        <begin position="113"/>
        <end position="145"/>
    </location>
</feature>
<feature type="compositionally biased region" description="Basic and acidic residues" evidence="1">
    <location>
        <begin position="512"/>
        <end position="528"/>
    </location>
</feature>
<reference evidence="2" key="1">
    <citation type="submission" date="2023-01" db="EMBL/GenBank/DDBJ databases">
        <title>Genome assembly of the deep-sea coral Lophelia pertusa.</title>
        <authorList>
            <person name="Herrera S."/>
            <person name="Cordes E."/>
        </authorList>
    </citation>
    <scope>NUCLEOTIDE SEQUENCE</scope>
    <source>
        <strain evidence="2">USNM1676648</strain>
        <tissue evidence="2">Polyp</tissue>
    </source>
</reference>
<proteinExistence type="predicted"/>
<dbReference type="Proteomes" id="UP001163046">
    <property type="component" value="Unassembled WGS sequence"/>
</dbReference>
<evidence type="ECO:0000256" key="1">
    <source>
        <dbReference type="SAM" id="MobiDB-lite"/>
    </source>
</evidence>
<comment type="caution">
    <text evidence="2">The sequence shown here is derived from an EMBL/GenBank/DDBJ whole genome shotgun (WGS) entry which is preliminary data.</text>
</comment>
<feature type="compositionally biased region" description="Basic and acidic residues" evidence="1">
    <location>
        <begin position="578"/>
        <end position="593"/>
    </location>
</feature>
<dbReference type="AlphaFoldDB" id="A0A9W9ZRA6"/>
<feature type="region of interest" description="Disordered" evidence="1">
    <location>
        <begin position="512"/>
        <end position="555"/>
    </location>
</feature>
<keyword evidence="3" id="KW-1185">Reference proteome</keyword>